<dbReference type="AlphaFoldDB" id="A0AAE0EXD3"/>
<feature type="compositionally biased region" description="Low complexity" evidence="1">
    <location>
        <begin position="455"/>
        <end position="467"/>
    </location>
</feature>
<feature type="region of interest" description="Disordered" evidence="1">
    <location>
        <begin position="75"/>
        <end position="94"/>
    </location>
</feature>
<evidence type="ECO:0000313" key="2">
    <source>
        <dbReference type="EMBL" id="KAK3244266.1"/>
    </source>
</evidence>
<proteinExistence type="predicted"/>
<gene>
    <name evidence="2" type="ORF">CYMTET_46114</name>
</gene>
<sequence length="1147" mass="119744">LLGPEACPAPCPSAAAGSHSAGKAGMQHTAASNPVPPMPSPNLVSTGAASEGGSMHGGMAVESADLHARPTSQAKSILNEDPDTVRAEEAAEGNPRVAQLRVLVSKYHGESSRAVHRRVPPRHRAAEWWQLKEQLDAAPMYAPPATGAGELGGEGGGQARGFWGALMQVVRERCSAAGTTALEECELGWELVALASQLYQHPPGVATHPGDRADGDEWAESAWNVVHDLLRLSPPLHGTGAPCPSRYAQEVLHHRVLPLVQRWPRERQPEPVAVRLWMALLAQATPAASTGGEVGIDLDATVINPLFRTGAAAHSQKDRQPSSSCCAAAATLGTGTSSIPLQEGSPCYHVIRLAEAHVRALPCTASAAEVLRHVQPFLRPINHAASGLPGCHARHAAAMLALLHTELLRRGITNQAAALLKRLKPLASASAARSCQQRGGHASLPARPSSAVHTAAEPGAQEPAAQESCAVPAAQRQMLAAVLEWMQQEPTMSAWARSERDSAEGGGGAPFPEAGRWLERLKTSVEEMADTDLGHEEGSAAAAVTAWSVLLRCRWRRWEAWRTQTIVRAQWSSARRARAVRLHVAALSTALLPREVTHPGAPASPEHILMPAPAVCVWLLLTCLGDAADVAARAALEDALRRQSPTLARPAAMGEAHFTARLCRELGAWWCGRPRGTFGSGGGRGGRDDAYLQAVHSLMDLSMVASQRQAPGAGGASAGASSVASGLLENCPAMLTALAARGGSRAEGGARRALLPQLVGLAAWGGASQAFQAMKGAVQAVRGERGWQLGSMQVELVQLVELAVAADGEAVRVAGNVGAQEATLQQVAHGMTAALEEADAATLCGYVGTEVLPRLFWAYGARRVEHGYLGGAQQRDLAGVLRLLEAVVRASGEEVRSEVAAGLGHDVVRILEASSAGGARAGLGGSGQTLDSWIDSPQVVAAVVRLLDALTAVGRAGAVLAGAPSGAPSEAAGGSRVALLHSLGIEWAVLQVAKFAAREAGVGGGGGTFIPVHHHRQPLGSAGGGGVWGIWGGAEHTPVGVDKQPVALLHLPTPQQVAPPAAAGLRTLLSSGSSREMENAAFSFLYRLNVRQLPVLQRSKLFQLENTLNAAHQVYQGARLKSGYDSAKCKQLLSIVQSMKHWAASSR</sequence>
<dbReference type="EMBL" id="LGRX02032020">
    <property type="protein sequence ID" value="KAK3244266.1"/>
    <property type="molecule type" value="Genomic_DNA"/>
</dbReference>
<dbReference type="Proteomes" id="UP001190700">
    <property type="component" value="Unassembled WGS sequence"/>
</dbReference>
<evidence type="ECO:0000313" key="3">
    <source>
        <dbReference type="Proteomes" id="UP001190700"/>
    </source>
</evidence>
<feature type="non-terminal residue" evidence="2">
    <location>
        <position position="1"/>
    </location>
</feature>
<evidence type="ECO:0000256" key="1">
    <source>
        <dbReference type="SAM" id="MobiDB-lite"/>
    </source>
</evidence>
<accession>A0AAE0EXD3</accession>
<feature type="region of interest" description="Disordered" evidence="1">
    <location>
        <begin position="431"/>
        <end position="469"/>
    </location>
</feature>
<organism evidence="2 3">
    <name type="scientific">Cymbomonas tetramitiformis</name>
    <dbReference type="NCBI Taxonomy" id="36881"/>
    <lineage>
        <taxon>Eukaryota</taxon>
        <taxon>Viridiplantae</taxon>
        <taxon>Chlorophyta</taxon>
        <taxon>Pyramimonadophyceae</taxon>
        <taxon>Pyramimonadales</taxon>
        <taxon>Pyramimonadaceae</taxon>
        <taxon>Cymbomonas</taxon>
    </lineage>
</organism>
<keyword evidence="3" id="KW-1185">Reference proteome</keyword>
<name>A0AAE0EXD3_9CHLO</name>
<reference evidence="2 3" key="1">
    <citation type="journal article" date="2015" name="Genome Biol. Evol.">
        <title>Comparative Genomics of a Bacterivorous Green Alga Reveals Evolutionary Causalities and Consequences of Phago-Mixotrophic Mode of Nutrition.</title>
        <authorList>
            <person name="Burns J.A."/>
            <person name="Paasch A."/>
            <person name="Narechania A."/>
            <person name="Kim E."/>
        </authorList>
    </citation>
    <scope>NUCLEOTIDE SEQUENCE [LARGE SCALE GENOMIC DNA]</scope>
    <source>
        <strain evidence="2 3">PLY_AMNH</strain>
    </source>
</reference>
<feature type="region of interest" description="Disordered" evidence="1">
    <location>
        <begin position="1"/>
        <end position="40"/>
    </location>
</feature>
<protein>
    <submittedName>
        <fullName evidence="2">Uncharacterized protein</fullName>
    </submittedName>
</protein>
<feature type="compositionally biased region" description="Low complexity" evidence="1">
    <location>
        <begin position="1"/>
        <end position="25"/>
    </location>
</feature>
<comment type="caution">
    <text evidence="2">The sequence shown here is derived from an EMBL/GenBank/DDBJ whole genome shotgun (WGS) entry which is preliminary data.</text>
</comment>